<evidence type="ECO:0000313" key="7">
    <source>
        <dbReference type="Proteomes" id="UP000245909"/>
    </source>
</evidence>
<dbReference type="PANTHER" id="PTHR14969:SF54">
    <property type="entry name" value="PHOSPHATIDYLGLYCEROPHOSPHATASE B"/>
    <property type="match status" value="1"/>
</dbReference>
<comment type="catalytic activity">
    <reaction evidence="3">
        <text>di-trans,octa-cis-undecaprenyl diphosphate + H2O = di-trans,octa-cis-undecaprenyl phosphate + phosphate + H(+)</text>
        <dbReference type="Rhea" id="RHEA:28094"/>
        <dbReference type="ChEBI" id="CHEBI:15377"/>
        <dbReference type="ChEBI" id="CHEBI:15378"/>
        <dbReference type="ChEBI" id="CHEBI:43474"/>
        <dbReference type="ChEBI" id="CHEBI:58405"/>
        <dbReference type="ChEBI" id="CHEBI:60392"/>
        <dbReference type="EC" id="3.6.1.27"/>
    </reaction>
</comment>
<dbReference type="InterPro" id="IPR000326">
    <property type="entry name" value="PAP2/HPO"/>
</dbReference>
<organism evidence="6 7">
    <name type="scientific">Alitibacter langaaensis DSM 22999</name>
    <dbReference type="NCBI Taxonomy" id="1122935"/>
    <lineage>
        <taxon>Bacteria</taxon>
        <taxon>Pseudomonadati</taxon>
        <taxon>Pseudomonadota</taxon>
        <taxon>Gammaproteobacteria</taxon>
        <taxon>Pasteurellales</taxon>
        <taxon>Pasteurellaceae</taxon>
        <taxon>Alitibacter</taxon>
    </lineage>
</organism>
<keyword evidence="4" id="KW-0812">Transmembrane</keyword>
<feature type="transmembrane region" description="Helical" evidence="4">
    <location>
        <begin position="212"/>
        <end position="232"/>
    </location>
</feature>
<feature type="transmembrane region" description="Helical" evidence="4">
    <location>
        <begin position="154"/>
        <end position="175"/>
    </location>
</feature>
<protein>
    <recommendedName>
        <fullName evidence="1">undecaprenyl-diphosphate phosphatase</fullName>
        <ecNumber evidence="1">3.6.1.27</ecNumber>
    </recommendedName>
    <alternativeName>
        <fullName evidence="2">Undecaprenyl pyrophosphate phosphatase</fullName>
    </alternativeName>
</protein>
<evidence type="ECO:0000259" key="5">
    <source>
        <dbReference type="SMART" id="SM00014"/>
    </source>
</evidence>
<dbReference type="Pfam" id="PF01569">
    <property type="entry name" value="PAP2"/>
    <property type="match status" value="1"/>
</dbReference>
<dbReference type="PANTHER" id="PTHR14969">
    <property type="entry name" value="SPHINGOSINE-1-PHOSPHATE PHOSPHOHYDROLASE"/>
    <property type="match status" value="1"/>
</dbReference>
<name>A0A2U0SK68_9PAST</name>
<dbReference type="CDD" id="cd01610">
    <property type="entry name" value="PAP2_like"/>
    <property type="match status" value="1"/>
</dbReference>
<dbReference type="RefSeq" id="WP_116632541.1">
    <property type="nucleotide sequence ID" value="NZ_QENU01000022.1"/>
</dbReference>
<feature type="transmembrane region" description="Helical" evidence="4">
    <location>
        <begin position="46"/>
        <end position="65"/>
    </location>
</feature>
<dbReference type="InterPro" id="IPR036938">
    <property type="entry name" value="PAP2/HPO_sf"/>
</dbReference>
<feature type="domain" description="Phosphatidic acid phosphatase type 2/haloperoxidase" evidence="5">
    <location>
        <begin position="74"/>
        <end position="229"/>
    </location>
</feature>
<evidence type="ECO:0000256" key="3">
    <source>
        <dbReference type="ARBA" id="ARBA00047594"/>
    </source>
</evidence>
<dbReference type="SUPFAM" id="SSF48317">
    <property type="entry name" value="Acid phosphatase/Vanadium-dependent haloperoxidase"/>
    <property type="match status" value="1"/>
</dbReference>
<feature type="transmembrane region" description="Helical" evidence="4">
    <location>
        <begin position="7"/>
        <end position="26"/>
    </location>
</feature>
<comment type="caution">
    <text evidence="6">The sequence shown here is derived from an EMBL/GenBank/DDBJ whole genome shotgun (WGS) entry which is preliminary data.</text>
</comment>
<dbReference type="SMART" id="SM00014">
    <property type="entry name" value="acidPPc"/>
    <property type="match status" value="1"/>
</dbReference>
<keyword evidence="4" id="KW-1133">Transmembrane helix</keyword>
<dbReference type="Proteomes" id="UP000245909">
    <property type="component" value="Unassembled WGS sequence"/>
</dbReference>
<feature type="transmembrane region" description="Helical" evidence="4">
    <location>
        <begin position="187"/>
        <end position="206"/>
    </location>
</feature>
<keyword evidence="4" id="KW-0472">Membrane</keyword>
<reference evidence="6 7" key="1">
    <citation type="submission" date="2018-05" db="EMBL/GenBank/DDBJ databases">
        <title>Genomic Encyclopedia of Type Strains, Phase IV (KMG-IV): sequencing the most valuable type-strain genomes for metagenomic binning, comparative biology and taxonomic classification.</title>
        <authorList>
            <person name="Goeker M."/>
        </authorList>
    </citation>
    <scope>NUCLEOTIDE SEQUENCE [LARGE SCALE GENOMIC DNA]</scope>
    <source>
        <strain evidence="6 7">DSM 22999</strain>
    </source>
</reference>
<accession>A0A2U0SK68</accession>
<gene>
    <name evidence="6" type="ORF">C8D76_12219</name>
</gene>
<dbReference type="EC" id="3.6.1.27" evidence="1"/>
<sequence>MLKRLSLYTFLLCLVPIFSWLFHWQWQGDQSLTPFDHFLYWLTETGSTPFAIITCGILALLFFPIFPNRQKWILGVCIMACSMVATQGIKTLAKTLFAEPRPYVIALAEKSDIPTDYFYDKTQDERKVIVNQFYADKAETPSWLVHHRENEVNYSFPSGHSIFAAAWLLLAVGFTEIFGRCKTGSKILVAGVFLWSILMLVSRLRLGMHHPIDLFVSILLAWIIHCVLFLFLQKKAIFSKELHPKCG</sequence>
<dbReference type="OrthoDB" id="5586741at2"/>
<proteinExistence type="predicted"/>
<evidence type="ECO:0000313" key="6">
    <source>
        <dbReference type="EMBL" id="PVX31745.1"/>
    </source>
</evidence>
<dbReference type="AlphaFoldDB" id="A0A2U0SK68"/>
<evidence type="ECO:0000256" key="2">
    <source>
        <dbReference type="ARBA" id="ARBA00032707"/>
    </source>
</evidence>
<dbReference type="GO" id="GO:0050380">
    <property type="term" value="F:undecaprenyl-diphosphatase activity"/>
    <property type="evidence" value="ECO:0007669"/>
    <property type="project" value="UniProtKB-EC"/>
</dbReference>
<evidence type="ECO:0000256" key="1">
    <source>
        <dbReference type="ARBA" id="ARBA00012374"/>
    </source>
</evidence>
<feature type="transmembrane region" description="Helical" evidence="4">
    <location>
        <begin position="72"/>
        <end position="93"/>
    </location>
</feature>
<keyword evidence="7" id="KW-1185">Reference proteome</keyword>
<dbReference type="EMBL" id="QENU01000022">
    <property type="protein sequence ID" value="PVX31745.1"/>
    <property type="molecule type" value="Genomic_DNA"/>
</dbReference>
<dbReference type="GO" id="GO:0005886">
    <property type="term" value="C:plasma membrane"/>
    <property type="evidence" value="ECO:0007669"/>
    <property type="project" value="TreeGrafter"/>
</dbReference>
<evidence type="ECO:0000256" key="4">
    <source>
        <dbReference type="SAM" id="Phobius"/>
    </source>
</evidence>
<dbReference type="Gene3D" id="1.20.144.10">
    <property type="entry name" value="Phosphatidic acid phosphatase type 2/haloperoxidase"/>
    <property type="match status" value="1"/>
</dbReference>